<dbReference type="InterPro" id="IPR001138">
    <property type="entry name" value="Zn2Cys6_DnaBD"/>
</dbReference>
<dbReference type="PROSITE" id="PS00463">
    <property type="entry name" value="ZN2_CY6_FUNGAL_1"/>
    <property type="match status" value="1"/>
</dbReference>
<name>A0AAN7BEN5_9PEZI</name>
<organism evidence="8 9">
    <name type="scientific">Rhypophila decipiens</name>
    <dbReference type="NCBI Taxonomy" id="261697"/>
    <lineage>
        <taxon>Eukaryota</taxon>
        <taxon>Fungi</taxon>
        <taxon>Dikarya</taxon>
        <taxon>Ascomycota</taxon>
        <taxon>Pezizomycotina</taxon>
        <taxon>Sordariomycetes</taxon>
        <taxon>Sordariomycetidae</taxon>
        <taxon>Sordariales</taxon>
        <taxon>Naviculisporaceae</taxon>
        <taxon>Rhypophila</taxon>
    </lineage>
</organism>
<dbReference type="CDD" id="cd00067">
    <property type="entry name" value="GAL4"/>
    <property type="match status" value="1"/>
</dbReference>
<dbReference type="CDD" id="cd12148">
    <property type="entry name" value="fungal_TF_MHR"/>
    <property type="match status" value="1"/>
</dbReference>
<dbReference type="InterPro" id="IPR050815">
    <property type="entry name" value="TF_fung"/>
</dbReference>
<feature type="domain" description="Zn(2)-C6 fungal-type" evidence="7">
    <location>
        <begin position="22"/>
        <end position="52"/>
    </location>
</feature>
<evidence type="ECO:0000256" key="2">
    <source>
        <dbReference type="ARBA" id="ARBA00022723"/>
    </source>
</evidence>
<dbReference type="EMBL" id="MU858054">
    <property type="protein sequence ID" value="KAK4218260.1"/>
    <property type="molecule type" value="Genomic_DNA"/>
</dbReference>
<dbReference type="SMART" id="SM00066">
    <property type="entry name" value="GAL4"/>
    <property type="match status" value="1"/>
</dbReference>
<evidence type="ECO:0000313" key="8">
    <source>
        <dbReference type="EMBL" id="KAK4218260.1"/>
    </source>
</evidence>
<dbReference type="Pfam" id="PF00172">
    <property type="entry name" value="Zn_clus"/>
    <property type="match status" value="1"/>
</dbReference>
<dbReference type="GO" id="GO:0003677">
    <property type="term" value="F:DNA binding"/>
    <property type="evidence" value="ECO:0007669"/>
    <property type="project" value="InterPro"/>
</dbReference>
<dbReference type="SUPFAM" id="SSF57701">
    <property type="entry name" value="Zn2/Cys6 DNA-binding domain"/>
    <property type="match status" value="1"/>
</dbReference>
<proteinExistence type="predicted"/>
<protein>
    <recommendedName>
        <fullName evidence="7">Zn(2)-C6 fungal-type domain-containing protein</fullName>
    </recommendedName>
</protein>
<keyword evidence="5" id="KW-0539">Nucleus</keyword>
<dbReference type="GO" id="GO:0000981">
    <property type="term" value="F:DNA-binding transcription factor activity, RNA polymerase II-specific"/>
    <property type="evidence" value="ECO:0007669"/>
    <property type="project" value="InterPro"/>
</dbReference>
<reference evidence="8" key="2">
    <citation type="submission" date="2023-05" db="EMBL/GenBank/DDBJ databases">
        <authorList>
            <consortium name="Lawrence Berkeley National Laboratory"/>
            <person name="Steindorff A."/>
            <person name="Hensen N."/>
            <person name="Bonometti L."/>
            <person name="Westerberg I."/>
            <person name="Brannstrom I.O."/>
            <person name="Guillou S."/>
            <person name="Cros-Aarteil S."/>
            <person name="Calhoun S."/>
            <person name="Haridas S."/>
            <person name="Kuo A."/>
            <person name="Mondo S."/>
            <person name="Pangilinan J."/>
            <person name="Riley R."/>
            <person name="Labutti K."/>
            <person name="Andreopoulos B."/>
            <person name="Lipzen A."/>
            <person name="Chen C."/>
            <person name="Yanf M."/>
            <person name="Daum C."/>
            <person name="Ng V."/>
            <person name="Clum A."/>
            <person name="Ohm R."/>
            <person name="Martin F."/>
            <person name="Silar P."/>
            <person name="Natvig D."/>
            <person name="Lalanne C."/>
            <person name="Gautier V."/>
            <person name="Ament-Velasquez S.L."/>
            <person name="Kruys A."/>
            <person name="Hutchinson M.I."/>
            <person name="Powell A.J."/>
            <person name="Barry K."/>
            <person name="Miller A.N."/>
            <person name="Grigoriev I.V."/>
            <person name="Debuchy R."/>
            <person name="Gladieux P."/>
            <person name="Thoren M.H."/>
            <person name="Johannesson H."/>
        </authorList>
    </citation>
    <scope>NUCLEOTIDE SEQUENCE</scope>
    <source>
        <strain evidence="8">PSN293</strain>
    </source>
</reference>
<dbReference type="PROSITE" id="PS50048">
    <property type="entry name" value="ZN2_CY6_FUNGAL_2"/>
    <property type="match status" value="1"/>
</dbReference>
<comment type="subcellular location">
    <subcellularLocation>
        <location evidence="1">Nucleus</location>
    </subcellularLocation>
</comment>
<feature type="compositionally biased region" description="Low complexity" evidence="6">
    <location>
        <begin position="1"/>
        <end position="20"/>
    </location>
</feature>
<dbReference type="PANTHER" id="PTHR47338">
    <property type="entry name" value="ZN(II)2CYS6 TRANSCRIPTION FACTOR (EUROFUNG)-RELATED"/>
    <property type="match status" value="1"/>
</dbReference>
<dbReference type="Proteomes" id="UP001301769">
    <property type="component" value="Unassembled WGS sequence"/>
</dbReference>
<dbReference type="GO" id="GO:0005634">
    <property type="term" value="C:nucleus"/>
    <property type="evidence" value="ECO:0007669"/>
    <property type="project" value="UniProtKB-SubCell"/>
</dbReference>
<feature type="region of interest" description="Disordered" evidence="6">
    <location>
        <begin position="1"/>
        <end position="21"/>
    </location>
</feature>
<sequence>MSSASSSPAPSPPQSAAKSPRVCLNCRRKKKRCDKQLPSCSRCIESRQICQHEDDASIASHSSTLGTHRYEPLMGQYIPTGGQQLSRYNTLNPALFATMDAMEGIHSYVFRTLLEVAESRQGVENVTQAYFRDVNTWFSVVPQGLFERQLDEMWMNPSAETAVLVLCMRLIIRPPTANPLSGMADRHYLSTKTMLSIVQSKVPMSTALLQAELLVALYEFRHSMPQQAYMSAGNCFQMSRAFGWHNKSFWALGPQSPGPRELKLCSILWWAIVYVDCVINVVYEDQKYPTHTLIVTSELTIPFPEAYDLYLPGSLAYDFHTQSERYGYLDVDLEQIDGVVWPEAHSAAFLSSALQQPTSTHLPSVLAQHSTTEMIMGHTISLLASKQTAAVGTNFIALMKLSQPGLLVGASALSQGSPSDVGPIETIRYVIDSICSGAVTSEQGGLIDAGFTPCDAFAAYFASLILISHGDGVLQDPEWLLKVEGLKTFLESVCHRWRTADTYLESVNVALNTRLGVYVA</sequence>
<evidence type="ECO:0000256" key="3">
    <source>
        <dbReference type="ARBA" id="ARBA00023015"/>
    </source>
</evidence>
<evidence type="ECO:0000259" key="7">
    <source>
        <dbReference type="PROSITE" id="PS50048"/>
    </source>
</evidence>
<dbReference type="PANTHER" id="PTHR47338:SF20">
    <property type="entry name" value="ZN(II)2CYS6 TRANSCRIPTION FACTOR (EUROFUNG)"/>
    <property type="match status" value="1"/>
</dbReference>
<comment type="caution">
    <text evidence="8">The sequence shown here is derived from an EMBL/GenBank/DDBJ whole genome shotgun (WGS) entry which is preliminary data.</text>
</comment>
<evidence type="ECO:0000256" key="4">
    <source>
        <dbReference type="ARBA" id="ARBA00023163"/>
    </source>
</evidence>
<dbReference type="AlphaFoldDB" id="A0AAN7BEN5"/>
<keyword evidence="4" id="KW-0804">Transcription</keyword>
<evidence type="ECO:0000313" key="9">
    <source>
        <dbReference type="Proteomes" id="UP001301769"/>
    </source>
</evidence>
<reference evidence="8" key="1">
    <citation type="journal article" date="2023" name="Mol. Phylogenet. Evol.">
        <title>Genome-scale phylogeny and comparative genomics of the fungal order Sordariales.</title>
        <authorList>
            <person name="Hensen N."/>
            <person name="Bonometti L."/>
            <person name="Westerberg I."/>
            <person name="Brannstrom I.O."/>
            <person name="Guillou S."/>
            <person name="Cros-Aarteil S."/>
            <person name="Calhoun S."/>
            <person name="Haridas S."/>
            <person name="Kuo A."/>
            <person name="Mondo S."/>
            <person name="Pangilinan J."/>
            <person name="Riley R."/>
            <person name="LaButti K."/>
            <person name="Andreopoulos B."/>
            <person name="Lipzen A."/>
            <person name="Chen C."/>
            <person name="Yan M."/>
            <person name="Daum C."/>
            <person name="Ng V."/>
            <person name="Clum A."/>
            <person name="Steindorff A."/>
            <person name="Ohm R.A."/>
            <person name="Martin F."/>
            <person name="Silar P."/>
            <person name="Natvig D.O."/>
            <person name="Lalanne C."/>
            <person name="Gautier V."/>
            <person name="Ament-Velasquez S.L."/>
            <person name="Kruys A."/>
            <person name="Hutchinson M.I."/>
            <person name="Powell A.J."/>
            <person name="Barry K."/>
            <person name="Miller A.N."/>
            <person name="Grigoriev I.V."/>
            <person name="Debuchy R."/>
            <person name="Gladieux P."/>
            <person name="Hiltunen Thoren M."/>
            <person name="Johannesson H."/>
        </authorList>
    </citation>
    <scope>NUCLEOTIDE SEQUENCE</scope>
    <source>
        <strain evidence="8">PSN293</strain>
    </source>
</reference>
<evidence type="ECO:0000256" key="1">
    <source>
        <dbReference type="ARBA" id="ARBA00004123"/>
    </source>
</evidence>
<dbReference type="Gene3D" id="4.10.240.10">
    <property type="entry name" value="Zn(2)-C6 fungal-type DNA-binding domain"/>
    <property type="match status" value="1"/>
</dbReference>
<keyword evidence="3" id="KW-0805">Transcription regulation</keyword>
<evidence type="ECO:0000256" key="5">
    <source>
        <dbReference type="ARBA" id="ARBA00023242"/>
    </source>
</evidence>
<dbReference type="Pfam" id="PF04082">
    <property type="entry name" value="Fungal_trans"/>
    <property type="match status" value="1"/>
</dbReference>
<keyword evidence="9" id="KW-1185">Reference proteome</keyword>
<gene>
    <name evidence="8" type="ORF">QBC37DRAFT_369207</name>
</gene>
<accession>A0AAN7BEN5</accession>
<dbReference type="InterPro" id="IPR007219">
    <property type="entry name" value="XnlR_reg_dom"/>
</dbReference>
<evidence type="ECO:0000256" key="6">
    <source>
        <dbReference type="SAM" id="MobiDB-lite"/>
    </source>
</evidence>
<dbReference type="InterPro" id="IPR036864">
    <property type="entry name" value="Zn2-C6_fun-type_DNA-bd_sf"/>
</dbReference>
<keyword evidence="2" id="KW-0479">Metal-binding</keyword>
<dbReference type="GO" id="GO:0006351">
    <property type="term" value="P:DNA-templated transcription"/>
    <property type="evidence" value="ECO:0007669"/>
    <property type="project" value="InterPro"/>
</dbReference>
<dbReference type="GO" id="GO:0008270">
    <property type="term" value="F:zinc ion binding"/>
    <property type="evidence" value="ECO:0007669"/>
    <property type="project" value="InterPro"/>
</dbReference>